<feature type="domain" description="Glutamine amidotransferase type-2" evidence="11">
    <location>
        <begin position="2"/>
        <end position="234"/>
    </location>
</feature>
<dbReference type="NCBIfam" id="TIGR01536">
    <property type="entry name" value="asn_synth_AEB"/>
    <property type="match status" value="1"/>
</dbReference>
<keyword evidence="6 8" id="KW-0315">Glutamine amidotransferase</keyword>
<reference evidence="12 13" key="1">
    <citation type="submission" date="2012-02" db="EMBL/GenBank/DDBJ databases">
        <title>Improved High-Quality Draft sequence of Microvirga sp. WSM3557.</title>
        <authorList>
            <consortium name="US DOE Joint Genome Institute"/>
            <person name="Lucas S."/>
            <person name="Han J."/>
            <person name="Lapidus A."/>
            <person name="Cheng J.-F."/>
            <person name="Goodwin L."/>
            <person name="Pitluck S."/>
            <person name="Peters L."/>
            <person name="Zhang X."/>
            <person name="Detter J.C."/>
            <person name="Han C."/>
            <person name="Tapia R."/>
            <person name="Land M."/>
            <person name="Hauser L."/>
            <person name="Kyrpides N."/>
            <person name="Ivanova N."/>
            <person name="Pagani I."/>
            <person name="Brau L."/>
            <person name="Yates R."/>
            <person name="O'Hara G."/>
            <person name="Rui T."/>
            <person name="Howieson J."/>
            <person name="Reeve W."/>
            <person name="Woyke T."/>
        </authorList>
    </citation>
    <scope>NUCLEOTIDE SEQUENCE [LARGE SCALE GENOMIC DNA]</scope>
    <source>
        <strain evidence="12 13">WSM3557</strain>
    </source>
</reference>
<evidence type="ECO:0000256" key="1">
    <source>
        <dbReference type="ARBA" id="ARBA00005187"/>
    </source>
</evidence>
<feature type="binding site" evidence="9">
    <location>
        <position position="120"/>
    </location>
    <ligand>
        <name>L-glutamine</name>
        <dbReference type="ChEBI" id="CHEBI:58359"/>
    </ligand>
</feature>
<dbReference type="GO" id="GO:0005524">
    <property type="term" value="F:ATP binding"/>
    <property type="evidence" value="ECO:0007669"/>
    <property type="project" value="UniProtKB-KW"/>
</dbReference>
<keyword evidence="5 9" id="KW-0067">ATP-binding</keyword>
<evidence type="ECO:0000313" key="13">
    <source>
        <dbReference type="Proteomes" id="UP000003947"/>
    </source>
</evidence>
<dbReference type="Gene3D" id="3.40.50.620">
    <property type="entry name" value="HUPs"/>
    <property type="match status" value="1"/>
</dbReference>
<evidence type="ECO:0000259" key="11">
    <source>
        <dbReference type="PROSITE" id="PS51278"/>
    </source>
</evidence>
<evidence type="ECO:0000313" key="12">
    <source>
        <dbReference type="EMBL" id="EIM27229.1"/>
    </source>
</evidence>
<dbReference type="CDD" id="cd01991">
    <property type="entry name" value="Asn_synthase_B_C"/>
    <property type="match status" value="1"/>
</dbReference>
<evidence type="ECO:0000256" key="7">
    <source>
        <dbReference type="ARBA" id="ARBA00048741"/>
    </source>
</evidence>
<dbReference type="PROSITE" id="PS51278">
    <property type="entry name" value="GATASE_TYPE_2"/>
    <property type="match status" value="1"/>
</dbReference>
<comment type="pathway">
    <text evidence="1">Amino-acid biosynthesis; L-asparagine biosynthesis; L-asparagine from L-aspartate (L-Gln route): step 1/1.</text>
</comment>
<keyword evidence="8" id="KW-0028">Amino-acid biosynthesis</keyword>
<comment type="catalytic activity">
    <reaction evidence="7">
        <text>L-aspartate + L-glutamine + ATP + H2O = L-asparagine + L-glutamate + AMP + diphosphate + H(+)</text>
        <dbReference type="Rhea" id="RHEA:12228"/>
        <dbReference type="ChEBI" id="CHEBI:15377"/>
        <dbReference type="ChEBI" id="CHEBI:15378"/>
        <dbReference type="ChEBI" id="CHEBI:29985"/>
        <dbReference type="ChEBI" id="CHEBI:29991"/>
        <dbReference type="ChEBI" id="CHEBI:30616"/>
        <dbReference type="ChEBI" id="CHEBI:33019"/>
        <dbReference type="ChEBI" id="CHEBI:58048"/>
        <dbReference type="ChEBI" id="CHEBI:58359"/>
        <dbReference type="ChEBI" id="CHEBI:456215"/>
        <dbReference type="EC" id="6.3.5.4"/>
    </reaction>
</comment>
<dbReference type="CDD" id="cd00712">
    <property type="entry name" value="AsnB"/>
    <property type="match status" value="1"/>
</dbReference>
<comment type="similarity">
    <text evidence="2">Belongs to the asparagine synthetase family.</text>
</comment>
<dbReference type="SUPFAM" id="SSF56235">
    <property type="entry name" value="N-terminal nucleophile aminohydrolases (Ntn hydrolases)"/>
    <property type="match status" value="1"/>
</dbReference>
<feature type="active site" description="For GATase activity" evidence="8">
    <location>
        <position position="2"/>
    </location>
</feature>
<dbReference type="EMBL" id="JH660645">
    <property type="protein sequence ID" value="EIM27229.1"/>
    <property type="molecule type" value="Genomic_DNA"/>
</dbReference>
<keyword evidence="13" id="KW-1185">Reference proteome</keyword>
<dbReference type="eggNOG" id="COG0367">
    <property type="taxonomic scope" value="Bacteria"/>
</dbReference>
<gene>
    <name evidence="12" type="ORF">MicloDRAFT_00037870</name>
</gene>
<dbReference type="InterPro" id="IPR014729">
    <property type="entry name" value="Rossmann-like_a/b/a_fold"/>
</dbReference>
<protein>
    <recommendedName>
        <fullName evidence="3">asparagine synthase (glutamine-hydrolyzing)</fullName>
        <ecNumber evidence="3">6.3.5.4</ecNumber>
    </recommendedName>
</protein>
<dbReference type="GO" id="GO:0005829">
    <property type="term" value="C:cytosol"/>
    <property type="evidence" value="ECO:0007669"/>
    <property type="project" value="TreeGrafter"/>
</dbReference>
<name>I4YTD7_9HYPH</name>
<proteinExistence type="inferred from homology"/>
<dbReference type="EC" id="6.3.5.4" evidence="3"/>
<evidence type="ECO:0000256" key="5">
    <source>
        <dbReference type="ARBA" id="ARBA00022840"/>
    </source>
</evidence>
<evidence type="ECO:0000256" key="10">
    <source>
        <dbReference type="PIRSR" id="PIRSR001589-3"/>
    </source>
</evidence>
<sequence length="654" mass="73046">MCGIVGLLFSTGGSSERLENLLLKMTASIAHRGPDDQGTWTDFDAGVALGHRRLSIVDLSSAGQQPMRSPSGRYVIVFNGEIYNHLDLRRDLENTKHASYQGGLGPEQSTAAGSYRGTSDTESLLSAIDAWGLHRALERCVGMFAFALWDTHLRTLTLVRDRLGEKPLYYGHHDGMFIFSSELRTFEELSGFSAQISQAALWHYMCQKAIPAPLSIYEGIHKLEPGQLLQIDTKYNKSFCNIRLERYWTIESAVAKPAFQGTAQDAVTELRRLMLDAVKGQMVADVPVGAFLSGGIDSSTVVALMQSVAPGSVQTYAIGFNEVEFNEAPHARSVAQFLGTHHHERIITSAEALEIVPQLASVWDEPFADSSQIPTAFLTRTARSDVTVALSGDGGDELFCGYKHHLTAAAIESLPRKLFLSKLLFAFQSPRAQLHIRSLPLGSRPKQIANKLRILSSVLACEHPERRYMALALQSDYWLHLMRGKVAASLDMPNLNFPAAADALTIASAIDTVTYLPTDILAKVDRAAMSVGLETRIPLLDHRIVEFAMSLPSSYKVRDGKTKWPLRQVLESYVPSSLIDRPKMGFSVPLEKWLRGPLRKWAEALLFEKTRQDNPFDQNVIQALWRDHQSHRWNYADHLWRLLMFRAWQMRDAS</sequence>
<dbReference type="InterPro" id="IPR033738">
    <property type="entry name" value="AsnB_N"/>
</dbReference>
<evidence type="ECO:0000256" key="3">
    <source>
        <dbReference type="ARBA" id="ARBA00012737"/>
    </source>
</evidence>
<dbReference type="OrthoDB" id="9763290at2"/>
<dbReference type="GO" id="GO:0006529">
    <property type="term" value="P:asparagine biosynthetic process"/>
    <property type="evidence" value="ECO:0007669"/>
    <property type="project" value="UniProtKB-KW"/>
</dbReference>
<dbReference type="SUPFAM" id="SSF52402">
    <property type="entry name" value="Adenine nucleotide alpha hydrolases-like"/>
    <property type="match status" value="1"/>
</dbReference>
<feature type="binding site" evidence="9">
    <location>
        <position position="318"/>
    </location>
    <ligand>
        <name>ATP</name>
        <dbReference type="ChEBI" id="CHEBI:30616"/>
    </ligand>
</feature>
<dbReference type="PANTHER" id="PTHR43284:SF1">
    <property type="entry name" value="ASPARAGINE SYNTHETASE"/>
    <property type="match status" value="1"/>
</dbReference>
<dbReference type="GO" id="GO:0004066">
    <property type="term" value="F:asparagine synthase (glutamine-hydrolyzing) activity"/>
    <property type="evidence" value="ECO:0007669"/>
    <property type="project" value="UniProtKB-EC"/>
</dbReference>
<dbReference type="InterPro" id="IPR006426">
    <property type="entry name" value="Asn_synth_AEB"/>
</dbReference>
<dbReference type="InterPro" id="IPR001962">
    <property type="entry name" value="Asn_synthase"/>
</dbReference>
<evidence type="ECO:0000256" key="2">
    <source>
        <dbReference type="ARBA" id="ARBA00005752"/>
    </source>
</evidence>
<feature type="site" description="Important for beta-aspartyl-AMP intermediate formation" evidence="10">
    <location>
        <position position="393"/>
    </location>
</feature>
<keyword evidence="8" id="KW-0061">Asparagine biosynthesis</keyword>
<organism evidence="12 13">
    <name type="scientific">Microvirga lotononidis</name>
    <dbReference type="NCBI Taxonomy" id="864069"/>
    <lineage>
        <taxon>Bacteria</taxon>
        <taxon>Pseudomonadati</taxon>
        <taxon>Pseudomonadota</taxon>
        <taxon>Alphaproteobacteria</taxon>
        <taxon>Hyphomicrobiales</taxon>
        <taxon>Methylobacteriaceae</taxon>
        <taxon>Microvirga</taxon>
    </lineage>
</organism>
<dbReference type="InterPro" id="IPR017932">
    <property type="entry name" value="GATase_2_dom"/>
</dbReference>
<dbReference type="Gene3D" id="3.60.20.10">
    <property type="entry name" value="Glutamine Phosphoribosylpyrophosphate, subunit 1, domain 1"/>
    <property type="match status" value="1"/>
</dbReference>
<dbReference type="HOGENOM" id="CLU_014658_3_1_5"/>
<dbReference type="InterPro" id="IPR029055">
    <property type="entry name" value="Ntn_hydrolases_N"/>
</dbReference>
<dbReference type="InterPro" id="IPR051786">
    <property type="entry name" value="ASN_synthetase/amidase"/>
</dbReference>
<evidence type="ECO:0000256" key="6">
    <source>
        <dbReference type="ARBA" id="ARBA00022962"/>
    </source>
</evidence>
<dbReference type="PATRIC" id="fig|864069.3.peg.4114"/>
<evidence type="ECO:0000256" key="8">
    <source>
        <dbReference type="PIRSR" id="PIRSR001589-1"/>
    </source>
</evidence>
<dbReference type="Pfam" id="PF00733">
    <property type="entry name" value="Asn_synthase"/>
    <property type="match status" value="1"/>
</dbReference>
<dbReference type="Pfam" id="PF13522">
    <property type="entry name" value="GATase_6"/>
    <property type="match status" value="1"/>
</dbReference>
<keyword evidence="4 9" id="KW-0547">Nucleotide-binding</keyword>
<accession>I4YTD7</accession>
<dbReference type="RefSeq" id="WP_009763279.1">
    <property type="nucleotide sequence ID" value="NZ_CP141048.1"/>
</dbReference>
<dbReference type="PIRSF" id="PIRSF001589">
    <property type="entry name" value="Asn_synthetase_glu-h"/>
    <property type="match status" value="1"/>
</dbReference>
<dbReference type="Proteomes" id="UP000003947">
    <property type="component" value="Unassembled WGS sequence"/>
</dbReference>
<feature type="binding site" evidence="9">
    <location>
        <begin position="391"/>
        <end position="392"/>
    </location>
    <ligand>
        <name>ATP</name>
        <dbReference type="ChEBI" id="CHEBI:30616"/>
    </ligand>
</feature>
<dbReference type="STRING" id="864069.MicloDRAFT_00037870"/>
<evidence type="ECO:0000256" key="9">
    <source>
        <dbReference type="PIRSR" id="PIRSR001589-2"/>
    </source>
</evidence>
<dbReference type="AlphaFoldDB" id="I4YTD7"/>
<dbReference type="PANTHER" id="PTHR43284">
    <property type="entry name" value="ASPARAGINE SYNTHETASE (GLUTAMINE-HYDROLYZING)"/>
    <property type="match status" value="1"/>
</dbReference>
<evidence type="ECO:0000256" key="4">
    <source>
        <dbReference type="ARBA" id="ARBA00022741"/>
    </source>
</evidence>